<feature type="signal peptide" evidence="6">
    <location>
        <begin position="1"/>
        <end position="17"/>
    </location>
</feature>
<evidence type="ECO:0000313" key="8">
    <source>
        <dbReference type="EMBL" id="KAJ8362033.1"/>
    </source>
</evidence>
<gene>
    <name evidence="8" type="ORF">AAFF_G00401720</name>
</gene>
<dbReference type="InterPro" id="IPR036179">
    <property type="entry name" value="Ig-like_dom_sf"/>
</dbReference>
<accession>A0AAD7R3W3</accession>
<dbReference type="EMBL" id="JAINUG010000792">
    <property type="protein sequence ID" value="KAJ8362033.1"/>
    <property type="molecule type" value="Genomic_DNA"/>
</dbReference>
<keyword evidence="2" id="KW-1064">Adaptive immunity</keyword>
<evidence type="ECO:0000313" key="9">
    <source>
        <dbReference type="Proteomes" id="UP001221898"/>
    </source>
</evidence>
<dbReference type="Gene3D" id="2.60.40.10">
    <property type="entry name" value="Immunoglobulins"/>
    <property type="match status" value="1"/>
</dbReference>
<dbReference type="GO" id="GO:0002250">
    <property type="term" value="P:adaptive immune response"/>
    <property type="evidence" value="ECO:0007669"/>
    <property type="project" value="UniProtKB-KW"/>
</dbReference>
<name>A0AAD7R3W3_9TELE</name>
<keyword evidence="3" id="KW-0675">Receptor</keyword>
<comment type="caution">
    <text evidence="8">The sequence shown here is derived from an EMBL/GenBank/DDBJ whole genome shotgun (WGS) entry which is preliminary data.</text>
</comment>
<organism evidence="8 9">
    <name type="scientific">Aldrovandia affinis</name>
    <dbReference type="NCBI Taxonomy" id="143900"/>
    <lineage>
        <taxon>Eukaryota</taxon>
        <taxon>Metazoa</taxon>
        <taxon>Chordata</taxon>
        <taxon>Craniata</taxon>
        <taxon>Vertebrata</taxon>
        <taxon>Euteleostomi</taxon>
        <taxon>Actinopterygii</taxon>
        <taxon>Neopterygii</taxon>
        <taxon>Teleostei</taxon>
        <taxon>Notacanthiformes</taxon>
        <taxon>Halosauridae</taxon>
        <taxon>Aldrovandia</taxon>
    </lineage>
</organism>
<sequence>MMLHCLFILFSTMIGDSLQNAIIQAAKAVHDVEGSNVTLSCNYTGSAYSLHWYHQYPRSKPAFLILVIESSNHITKAVPPHPRLSVKLDKENKRVDLELSSAVVTDSALYYCALE</sequence>
<evidence type="ECO:0000256" key="2">
    <source>
        <dbReference type="ARBA" id="ARBA00023130"/>
    </source>
</evidence>
<dbReference type="PANTHER" id="PTHR19367:SF18">
    <property type="entry name" value="T CELL RECEPTOR ALPHA VARIABLE 16"/>
    <property type="match status" value="1"/>
</dbReference>
<keyword evidence="9" id="KW-1185">Reference proteome</keyword>
<keyword evidence="4" id="KW-0393">Immunoglobulin domain</keyword>
<dbReference type="Proteomes" id="UP001221898">
    <property type="component" value="Unassembled WGS sequence"/>
</dbReference>
<dbReference type="InterPro" id="IPR007110">
    <property type="entry name" value="Ig-like_dom"/>
</dbReference>
<reference evidence="8" key="1">
    <citation type="journal article" date="2023" name="Science">
        <title>Genome structures resolve the early diversification of teleost fishes.</title>
        <authorList>
            <person name="Parey E."/>
            <person name="Louis A."/>
            <person name="Montfort J."/>
            <person name="Bouchez O."/>
            <person name="Roques C."/>
            <person name="Iampietro C."/>
            <person name="Lluch J."/>
            <person name="Castinel A."/>
            <person name="Donnadieu C."/>
            <person name="Desvignes T."/>
            <person name="Floi Bucao C."/>
            <person name="Jouanno E."/>
            <person name="Wen M."/>
            <person name="Mejri S."/>
            <person name="Dirks R."/>
            <person name="Jansen H."/>
            <person name="Henkel C."/>
            <person name="Chen W.J."/>
            <person name="Zahm M."/>
            <person name="Cabau C."/>
            <person name="Klopp C."/>
            <person name="Thompson A.W."/>
            <person name="Robinson-Rechavi M."/>
            <person name="Braasch I."/>
            <person name="Lecointre G."/>
            <person name="Bobe J."/>
            <person name="Postlethwait J.H."/>
            <person name="Berthelot C."/>
            <person name="Roest Crollius H."/>
            <person name="Guiguen Y."/>
        </authorList>
    </citation>
    <scope>NUCLEOTIDE SEQUENCE</scope>
    <source>
        <strain evidence="8">NC1722</strain>
    </source>
</reference>
<dbReference type="SMART" id="SM00406">
    <property type="entry name" value="IGv"/>
    <property type="match status" value="1"/>
</dbReference>
<proteinExistence type="predicted"/>
<dbReference type="PROSITE" id="PS50835">
    <property type="entry name" value="IG_LIKE"/>
    <property type="match status" value="1"/>
</dbReference>
<feature type="domain" description="Ig-like" evidence="7">
    <location>
        <begin position="33"/>
        <end position="115"/>
    </location>
</feature>
<dbReference type="GO" id="GO:0042101">
    <property type="term" value="C:T cell receptor complex"/>
    <property type="evidence" value="ECO:0007669"/>
    <property type="project" value="UniProtKB-KW"/>
</dbReference>
<keyword evidence="5" id="KW-1279">T cell receptor</keyword>
<evidence type="ECO:0000256" key="4">
    <source>
        <dbReference type="ARBA" id="ARBA00023319"/>
    </source>
</evidence>
<dbReference type="InterPro" id="IPR051287">
    <property type="entry name" value="TCR_variable_region"/>
</dbReference>
<dbReference type="SUPFAM" id="SSF48726">
    <property type="entry name" value="Immunoglobulin"/>
    <property type="match status" value="1"/>
</dbReference>
<dbReference type="Pfam" id="PF07686">
    <property type="entry name" value="V-set"/>
    <property type="match status" value="1"/>
</dbReference>
<evidence type="ECO:0000256" key="1">
    <source>
        <dbReference type="ARBA" id="ARBA00022729"/>
    </source>
</evidence>
<evidence type="ECO:0000256" key="3">
    <source>
        <dbReference type="ARBA" id="ARBA00023170"/>
    </source>
</evidence>
<evidence type="ECO:0000256" key="5">
    <source>
        <dbReference type="ARBA" id="ARBA00043266"/>
    </source>
</evidence>
<keyword evidence="1 6" id="KW-0732">Signal</keyword>
<protein>
    <recommendedName>
        <fullName evidence="7">Ig-like domain-containing protein</fullName>
    </recommendedName>
</protein>
<feature type="chain" id="PRO_5042217512" description="Ig-like domain-containing protein" evidence="6">
    <location>
        <begin position="18"/>
        <end position="115"/>
    </location>
</feature>
<dbReference type="PANTHER" id="PTHR19367">
    <property type="entry name" value="T-CELL RECEPTOR ALPHA CHAIN V REGION"/>
    <property type="match status" value="1"/>
</dbReference>
<evidence type="ECO:0000259" key="7">
    <source>
        <dbReference type="PROSITE" id="PS50835"/>
    </source>
</evidence>
<evidence type="ECO:0000256" key="6">
    <source>
        <dbReference type="SAM" id="SignalP"/>
    </source>
</evidence>
<dbReference type="AlphaFoldDB" id="A0AAD7R3W3"/>
<dbReference type="InterPro" id="IPR013783">
    <property type="entry name" value="Ig-like_fold"/>
</dbReference>
<keyword evidence="5" id="KW-0391">Immunity</keyword>
<feature type="non-terminal residue" evidence="8">
    <location>
        <position position="115"/>
    </location>
</feature>
<dbReference type="InterPro" id="IPR013106">
    <property type="entry name" value="Ig_V-set"/>
</dbReference>